<organism evidence="1 2">
    <name type="scientific">Cotesia glomerata</name>
    <name type="common">Lepidopteran parasitic wasp</name>
    <name type="synonym">Apanteles glomeratus</name>
    <dbReference type="NCBI Taxonomy" id="32391"/>
    <lineage>
        <taxon>Eukaryota</taxon>
        <taxon>Metazoa</taxon>
        <taxon>Ecdysozoa</taxon>
        <taxon>Arthropoda</taxon>
        <taxon>Hexapoda</taxon>
        <taxon>Insecta</taxon>
        <taxon>Pterygota</taxon>
        <taxon>Neoptera</taxon>
        <taxon>Endopterygota</taxon>
        <taxon>Hymenoptera</taxon>
        <taxon>Apocrita</taxon>
        <taxon>Ichneumonoidea</taxon>
        <taxon>Braconidae</taxon>
        <taxon>Microgastrinae</taxon>
        <taxon>Cotesia</taxon>
    </lineage>
</organism>
<name>A0AAV7I638_COTGL</name>
<evidence type="ECO:0000313" key="1">
    <source>
        <dbReference type="EMBL" id="KAH0546215.1"/>
    </source>
</evidence>
<keyword evidence="2" id="KW-1185">Reference proteome</keyword>
<dbReference type="AlphaFoldDB" id="A0AAV7I638"/>
<protein>
    <submittedName>
        <fullName evidence="1">Uncharacterized protein</fullName>
    </submittedName>
</protein>
<evidence type="ECO:0000313" key="2">
    <source>
        <dbReference type="Proteomes" id="UP000826195"/>
    </source>
</evidence>
<comment type="caution">
    <text evidence="1">The sequence shown here is derived from an EMBL/GenBank/DDBJ whole genome shotgun (WGS) entry which is preliminary data.</text>
</comment>
<dbReference type="Proteomes" id="UP000826195">
    <property type="component" value="Unassembled WGS sequence"/>
</dbReference>
<accession>A0AAV7I638</accession>
<proteinExistence type="predicted"/>
<gene>
    <name evidence="1" type="ORF">KQX54_007216</name>
</gene>
<dbReference type="EMBL" id="JAHXZJ010002237">
    <property type="protein sequence ID" value="KAH0546215.1"/>
    <property type="molecule type" value="Genomic_DNA"/>
</dbReference>
<sequence>MRIRIVQSGVKSGEVNDPPSCPRGVEHAKRIMFEGKNKIRIEWNKKPVSETVARRVQNSRGMFISRSTYTCHCVWKPDDWQRLLKSYSHMQVDMMGKSSKAQLEWTAIASYI</sequence>
<reference evidence="1 2" key="1">
    <citation type="journal article" date="2021" name="J. Hered.">
        <title>A chromosome-level genome assembly of the parasitoid wasp, Cotesia glomerata (Hymenoptera: Braconidae).</title>
        <authorList>
            <person name="Pinto B.J."/>
            <person name="Weis J.J."/>
            <person name="Gamble T."/>
            <person name="Ode P.J."/>
            <person name="Paul R."/>
            <person name="Zaspel J.M."/>
        </authorList>
    </citation>
    <scope>NUCLEOTIDE SEQUENCE [LARGE SCALE GENOMIC DNA]</scope>
    <source>
        <strain evidence="1">CgM1</strain>
    </source>
</reference>